<dbReference type="Gene3D" id="2.60.120.260">
    <property type="entry name" value="Galactose-binding domain-like"/>
    <property type="match status" value="1"/>
</dbReference>
<dbReference type="InterPro" id="IPR013830">
    <property type="entry name" value="SGNH_hydro"/>
</dbReference>
<evidence type="ECO:0000313" key="4">
    <source>
        <dbReference type="Proteomes" id="UP001157915"/>
    </source>
</evidence>
<sequence length="364" mass="40739">MKKAINITLHLCLILIWNTTFGQETRWYGESTEMMNALEGRGWDEIGFNRLPDSAEAIVRLPVWNLSRQTAGLSLRFTSDSPEIHVSYTPSSTRLEMPHMPATGVSGVDLYVKDSSGKLLWVRGSYKFGEQITYQFQLSNDAGLSKEFQLFLPLYNGLSELQIGVPDDKVFAFAPKRTEKPILVYGTSIAQGACASRPGMAWTNILSRDVDMPMINLAFSGNGRMEEEVIEYVSQIDPAVFVLDCLPNLGSFSENEVKTKLIYAVNTLRSKYPNTPILLTEHAGYSDGLVFEPRAEIYENLNAWLQESFTKLTSNGVTGIYTLTKDEIGMGIDDFVDGTHPTDLGMSKYAKAYAKKLKEIFEEE</sequence>
<feature type="domain" description="SGNH hydrolase-type esterase" evidence="1">
    <location>
        <begin position="179"/>
        <end position="358"/>
    </location>
</feature>
<protein>
    <submittedName>
        <fullName evidence="3">N-terminus of Esterase_SGNH_hydro-type</fullName>
    </submittedName>
</protein>
<dbReference type="Gene3D" id="3.40.50.1110">
    <property type="entry name" value="SGNH hydrolase"/>
    <property type="match status" value="1"/>
</dbReference>
<comment type="caution">
    <text evidence="3">The sequence shown here is derived from an EMBL/GenBank/DDBJ whole genome shotgun (WGS) entry which is preliminary data.</text>
</comment>
<evidence type="ECO:0000259" key="1">
    <source>
        <dbReference type="Pfam" id="PF14606"/>
    </source>
</evidence>
<dbReference type="Pfam" id="PF14607">
    <property type="entry name" value="GxDLY"/>
    <property type="match status" value="1"/>
</dbReference>
<accession>A0ABY1P7T1</accession>
<evidence type="ECO:0000259" key="2">
    <source>
        <dbReference type="Pfam" id="PF14607"/>
    </source>
</evidence>
<organism evidence="3 4">
    <name type="scientific">Algoriphagus winogradskyi</name>
    <dbReference type="NCBI Taxonomy" id="237017"/>
    <lineage>
        <taxon>Bacteria</taxon>
        <taxon>Pseudomonadati</taxon>
        <taxon>Bacteroidota</taxon>
        <taxon>Cytophagia</taxon>
        <taxon>Cytophagales</taxon>
        <taxon>Cyclobacteriaceae</taxon>
        <taxon>Algoriphagus</taxon>
    </lineage>
</organism>
<feature type="domain" description="SGNH hydrolase-type esterase N-terminal" evidence="2">
    <location>
        <begin position="26"/>
        <end position="170"/>
    </location>
</feature>
<dbReference type="Pfam" id="PF14606">
    <property type="entry name" value="Lipase_GDSL_3"/>
    <property type="match status" value="1"/>
</dbReference>
<dbReference type="InterPro" id="IPR032740">
    <property type="entry name" value="GxDLY"/>
</dbReference>
<dbReference type="EMBL" id="FXUA01000006">
    <property type="protein sequence ID" value="SMP28572.1"/>
    <property type="molecule type" value="Genomic_DNA"/>
</dbReference>
<name>A0ABY1P7T1_9BACT</name>
<dbReference type="CDD" id="cd01844">
    <property type="entry name" value="SGNH_hydrolase_like_6"/>
    <property type="match status" value="1"/>
</dbReference>
<dbReference type="SUPFAM" id="SSF52266">
    <property type="entry name" value="SGNH hydrolase"/>
    <property type="match status" value="1"/>
</dbReference>
<dbReference type="Proteomes" id="UP001157915">
    <property type="component" value="Unassembled WGS sequence"/>
</dbReference>
<keyword evidence="4" id="KW-1185">Reference proteome</keyword>
<gene>
    <name evidence="3" type="ORF">SAMN06265367_10620</name>
</gene>
<evidence type="ECO:0000313" key="3">
    <source>
        <dbReference type="EMBL" id="SMP28572.1"/>
    </source>
</evidence>
<proteinExistence type="predicted"/>
<reference evidence="3 4" key="1">
    <citation type="submission" date="2017-05" db="EMBL/GenBank/DDBJ databases">
        <authorList>
            <person name="Varghese N."/>
            <person name="Submissions S."/>
        </authorList>
    </citation>
    <scope>NUCLEOTIDE SEQUENCE [LARGE SCALE GENOMIC DNA]</scope>
    <source>
        <strain evidence="3 4">DSM 15360</strain>
    </source>
</reference>
<dbReference type="RefSeq" id="WP_283413770.1">
    <property type="nucleotide sequence ID" value="NZ_FXUA01000006.1"/>
</dbReference>
<dbReference type="InterPro" id="IPR036514">
    <property type="entry name" value="SGNH_hydro_sf"/>
</dbReference>